<dbReference type="EMBL" id="CADCTM010000885">
    <property type="protein sequence ID" value="CAA9300833.1"/>
    <property type="molecule type" value="Genomic_DNA"/>
</dbReference>
<proteinExistence type="predicted"/>
<protein>
    <submittedName>
        <fullName evidence="1">Uncharacterized protein</fullName>
    </submittedName>
</protein>
<evidence type="ECO:0000313" key="1">
    <source>
        <dbReference type="EMBL" id="CAA9300833.1"/>
    </source>
</evidence>
<dbReference type="InterPro" id="IPR010328">
    <property type="entry name" value="DUF928"/>
</dbReference>
<gene>
    <name evidence="1" type="ORF">AVDCRST_MAG92-5078</name>
</gene>
<accession>A0A6J4KBG1</accession>
<sequence length="56" mass="6161">MSLICLKGKLTGTPGIVSISLAATAPDLEMGKDYKWIVALACQLGNLRQKIHLWRH</sequence>
<name>A0A6J4KBG1_9CYAN</name>
<dbReference type="Pfam" id="PF06051">
    <property type="entry name" value="DUF928"/>
    <property type="match status" value="1"/>
</dbReference>
<reference evidence="1" key="1">
    <citation type="submission" date="2020-02" db="EMBL/GenBank/DDBJ databases">
        <authorList>
            <person name="Meier V. D."/>
        </authorList>
    </citation>
    <scope>NUCLEOTIDE SEQUENCE</scope>
    <source>
        <strain evidence="1">AVDCRST_MAG92</strain>
    </source>
</reference>
<dbReference type="AlphaFoldDB" id="A0A6J4KBG1"/>
<organism evidence="1">
    <name type="scientific">uncultured Coleofasciculus sp</name>
    <dbReference type="NCBI Taxonomy" id="1267456"/>
    <lineage>
        <taxon>Bacteria</taxon>
        <taxon>Bacillati</taxon>
        <taxon>Cyanobacteriota</taxon>
        <taxon>Cyanophyceae</taxon>
        <taxon>Coleofasciculales</taxon>
        <taxon>Coleofasciculaceae</taxon>
        <taxon>Coleofasciculus</taxon>
        <taxon>environmental samples</taxon>
    </lineage>
</organism>